<evidence type="ECO:0000313" key="9">
    <source>
        <dbReference type="EMBL" id="RZS82976.1"/>
    </source>
</evidence>
<name>A0A4Q7NHP6_9ACTN</name>
<comment type="subcellular location">
    <subcellularLocation>
        <location evidence="1 7">Cell membrane</location>
        <topology evidence="1 7">Multi-pass membrane protein</topology>
    </subcellularLocation>
</comment>
<evidence type="ECO:0000256" key="2">
    <source>
        <dbReference type="ARBA" id="ARBA00022448"/>
    </source>
</evidence>
<evidence type="ECO:0000256" key="1">
    <source>
        <dbReference type="ARBA" id="ARBA00004651"/>
    </source>
</evidence>
<evidence type="ECO:0000256" key="4">
    <source>
        <dbReference type="ARBA" id="ARBA00022692"/>
    </source>
</evidence>
<dbReference type="GO" id="GO:0005886">
    <property type="term" value="C:plasma membrane"/>
    <property type="evidence" value="ECO:0007669"/>
    <property type="project" value="UniProtKB-SubCell"/>
</dbReference>
<sequence length="314" mass="34115">MSATSPAPSRPRRRSKGAVGERGHGWFLLPGLVLFTAVIVLPLLMNTWTSFTSWTGVGTPEWTGLSNYERLFRDATFWASFRHSLAIIVAMVVIPTALGLLLASVLFDVVSKRFGERTSAAFRAGFYLPQVLPVAVAGVVWGWIVHPDDGALDAALQKVGLGSLSHDWLGDPSTALATVMAVMVWFQLGYPLVIFMAGLARVDPELHEAAQLDGASWFQRFRLITIHLIKPEVFVVTLTTTIAALKVFPQIFVLTRGGPGDATIVPSYFAYQNFFEKADVGYGSAIATVLTVVIIAISAVFLRYQARSEQGGDA</sequence>
<evidence type="ECO:0000256" key="5">
    <source>
        <dbReference type="ARBA" id="ARBA00022989"/>
    </source>
</evidence>
<dbReference type="InterPro" id="IPR000515">
    <property type="entry name" value="MetI-like"/>
</dbReference>
<feature type="transmembrane region" description="Helical" evidence="7">
    <location>
        <begin position="280"/>
        <end position="302"/>
    </location>
</feature>
<organism evidence="9 10">
    <name type="scientific">Motilibacter rhizosphaerae</name>
    <dbReference type="NCBI Taxonomy" id="598652"/>
    <lineage>
        <taxon>Bacteria</taxon>
        <taxon>Bacillati</taxon>
        <taxon>Actinomycetota</taxon>
        <taxon>Actinomycetes</taxon>
        <taxon>Motilibacterales</taxon>
        <taxon>Motilibacteraceae</taxon>
        <taxon>Motilibacter</taxon>
    </lineage>
</organism>
<comment type="caution">
    <text evidence="9">The sequence shown here is derived from an EMBL/GenBank/DDBJ whole genome shotgun (WGS) entry which is preliminary data.</text>
</comment>
<dbReference type="OrthoDB" id="9804439at2"/>
<dbReference type="RefSeq" id="WP_130494080.1">
    <property type="nucleotide sequence ID" value="NZ_SGXD01000004.1"/>
</dbReference>
<keyword evidence="3" id="KW-1003">Cell membrane</keyword>
<dbReference type="GO" id="GO:0055085">
    <property type="term" value="P:transmembrane transport"/>
    <property type="evidence" value="ECO:0007669"/>
    <property type="project" value="InterPro"/>
</dbReference>
<keyword evidence="5 7" id="KW-1133">Transmembrane helix</keyword>
<evidence type="ECO:0000256" key="3">
    <source>
        <dbReference type="ARBA" id="ARBA00022475"/>
    </source>
</evidence>
<dbReference type="PANTHER" id="PTHR30193">
    <property type="entry name" value="ABC TRANSPORTER PERMEASE PROTEIN"/>
    <property type="match status" value="1"/>
</dbReference>
<evidence type="ECO:0000256" key="7">
    <source>
        <dbReference type="RuleBase" id="RU363032"/>
    </source>
</evidence>
<evidence type="ECO:0000256" key="6">
    <source>
        <dbReference type="ARBA" id="ARBA00023136"/>
    </source>
</evidence>
<evidence type="ECO:0000313" key="10">
    <source>
        <dbReference type="Proteomes" id="UP000293638"/>
    </source>
</evidence>
<dbReference type="Proteomes" id="UP000293638">
    <property type="component" value="Unassembled WGS sequence"/>
</dbReference>
<feature type="transmembrane region" description="Helical" evidence="7">
    <location>
        <begin position="175"/>
        <end position="200"/>
    </location>
</feature>
<dbReference type="EMBL" id="SGXD01000004">
    <property type="protein sequence ID" value="RZS82976.1"/>
    <property type="molecule type" value="Genomic_DNA"/>
</dbReference>
<feature type="transmembrane region" description="Helical" evidence="7">
    <location>
        <begin position="23"/>
        <end position="45"/>
    </location>
</feature>
<dbReference type="SUPFAM" id="SSF161098">
    <property type="entry name" value="MetI-like"/>
    <property type="match status" value="1"/>
</dbReference>
<gene>
    <name evidence="9" type="ORF">EV189_3374</name>
</gene>
<protein>
    <submittedName>
        <fullName evidence="9">Raffinose/stachyose/melibiose transport system permease protein</fullName>
    </submittedName>
</protein>
<feature type="transmembrane region" description="Helical" evidence="7">
    <location>
        <begin position="85"/>
        <end position="110"/>
    </location>
</feature>
<reference evidence="9 10" key="1">
    <citation type="submission" date="2019-02" db="EMBL/GenBank/DDBJ databases">
        <title>Genomic Encyclopedia of Type Strains, Phase IV (KMG-IV): sequencing the most valuable type-strain genomes for metagenomic binning, comparative biology and taxonomic classification.</title>
        <authorList>
            <person name="Goeker M."/>
        </authorList>
    </citation>
    <scope>NUCLEOTIDE SEQUENCE [LARGE SCALE GENOMIC DNA]</scope>
    <source>
        <strain evidence="9 10">DSM 45622</strain>
    </source>
</reference>
<keyword evidence="4 7" id="KW-0812">Transmembrane</keyword>
<keyword evidence="2 7" id="KW-0813">Transport</keyword>
<feature type="transmembrane region" description="Helical" evidence="7">
    <location>
        <begin position="122"/>
        <end position="144"/>
    </location>
</feature>
<dbReference type="InterPro" id="IPR035906">
    <property type="entry name" value="MetI-like_sf"/>
</dbReference>
<dbReference type="PROSITE" id="PS50928">
    <property type="entry name" value="ABC_TM1"/>
    <property type="match status" value="1"/>
</dbReference>
<feature type="transmembrane region" description="Helical" evidence="7">
    <location>
        <begin position="221"/>
        <end position="245"/>
    </location>
</feature>
<keyword evidence="6 7" id="KW-0472">Membrane</keyword>
<dbReference type="Pfam" id="PF00528">
    <property type="entry name" value="BPD_transp_1"/>
    <property type="match status" value="1"/>
</dbReference>
<comment type="similarity">
    <text evidence="7">Belongs to the binding-protein-dependent transport system permease family.</text>
</comment>
<dbReference type="CDD" id="cd06261">
    <property type="entry name" value="TM_PBP2"/>
    <property type="match status" value="1"/>
</dbReference>
<dbReference type="Gene3D" id="1.10.3720.10">
    <property type="entry name" value="MetI-like"/>
    <property type="match status" value="1"/>
</dbReference>
<accession>A0A4Q7NHP6</accession>
<dbReference type="PANTHER" id="PTHR30193:SF37">
    <property type="entry name" value="INNER MEMBRANE ABC TRANSPORTER PERMEASE PROTEIN YCJO"/>
    <property type="match status" value="1"/>
</dbReference>
<dbReference type="AlphaFoldDB" id="A0A4Q7NHP6"/>
<dbReference type="InterPro" id="IPR051393">
    <property type="entry name" value="ABC_transporter_permease"/>
</dbReference>
<keyword evidence="10" id="KW-1185">Reference proteome</keyword>
<evidence type="ECO:0000259" key="8">
    <source>
        <dbReference type="PROSITE" id="PS50928"/>
    </source>
</evidence>
<proteinExistence type="inferred from homology"/>
<feature type="domain" description="ABC transmembrane type-1" evidence="8">
    <location>
        <begin position="81"/>
        <end position="301"/>
    </location>
</feature>